<protein>
    <submittedName>
        <fullName evidence="9">Transmembrane amino acid transporter family protein</fullName>
    </submittedName>
</protein>
<keyword evidence="3 7" id="KW-0812">Transmembrane</keyword>
<dbReference type="EMBL" id="JAQQWM010000008">
    <property type="protein sequence ID" value="KAK8053561.1"/>
    <property type="molecule type" value="Genomic_DNA"/>
</dbReference>
<name>A0ABR1U3U4_9PEZI</name>
<accession>A0ABR1U3U4</accession>
<feature type="transmembrane region" description="Helical" evidence="7">
    <location>
        <begin position="377"/>
        <end position="399"/>
    </location>
</feature>
<feature type="transmembrane region" description="Helical" evidence="7">
    <location>
        <begin position="232"/>
        <end position="252"/>
    </location>
</feature>
<feature type="transmembrane region" description="Helical" evidence="7">
    <location>
        <begin position="346"/>
        <end position="365"/>
    </location>
</feature>
<reference evidence="9 10" key="1">
    <citation type="submission" date="2023-01" db="EMBL/GenBank/DDBJ databases">
        <title>Analysis of 21 Apiospora genomes using comparative genomics revels a genus with tremendous synthesis potential of carbohydrate active enzymes and secondary metabolites.</title>
        <authorList>
            <person name="Sorensen T."/>
        </authorList>
    </citation>
    <scope>NUCLEOTIDE SEQUENCE [LARGE SCALE GENOMIC DNA]</scope>
    <source>
        <strain evidence="9 10">CBS 83171</strain>
    </source>
</reference>
<feature type="transmembrane region" description="Helical" evidence="7">
    <location>
        <begin position="554"/>
        <end position="578"/>
    </location>
</feature>
<evidence type="ECO:0000256" key="5">
    <source>
        <dbReference type="ARBA" id="ARBA00023136"/>
    </source>
</evidence>
<feature type="transmembrane region" description="Helical" evidence="7">
    <location>
        <begin position="150"/>
        <end position="172"/>
    </location>
</feature>
<dbReference type="PANTHER" id="PTHR22950:SF461">
    <property type="entry name" value="AMINO ACID TRANSPORTER TRANSMEMBRANE DOMAIN-CONTAINING PROTEIN"/>
    <property type="match status" value="1"/>
</dbReference>
<evidence type="ECO:0000313" key="10">
    <source>
        <dbReference type="Proteomes" id="UP001446871"/>
    </source>
</evidence>
<feature type="compositionally biased region" description="Basic and acidic residues" evidence="6">
    <location>
        <begin position="74"/>
        <end position="87"/>
    </location>
</feature>
<feature type="transmembrane region" description="Helical" evidence="7">
    <location>
        <begin position="490"/>
        <end position="512"/>
    </location>
</feature>
<comment type="caution">
    <text evidence="9">The sequence shown here is derived from an EMBL/GenBank/DDBJ whole genome shotgun (WGS) entry which is preliminary data.</text>
</comment>
<dbReference type="Pfam" id="PF01490">
    <property type="entry name" value="Aa_trans"/>
    <property type="match status" value="2"/>
</dbReference>
<dbReference type="PANTHER" id="PTHR22950">
    <property type="entry name" value="AMINO ACID TRANSPORTER"/>
    <property type="match status" value="1"/>
</dbReference>
<comment type="similarity">
    <text evidence="2">Belongs to the amino acid/polyamine transporter 2 family.</text>
</comment>
<evidence type="ECO:0000256" key="3">
    <source>
        <dbReference type="ARBA" id="ARBA00022692"/>
    </source>
</evidence>
<feature type="transmembrane region" description="Helical" evidence="7">
    <location>
        <begin position="419"/>
        <end position="444"/>
    </location>
</feature>
<feature type="domain" description="Amino acid transporter transmembrane" evidence="8">
    <location>
        <begin position="350"/>
        <end position="512"/>
    </location>
</feature>
<dbReference type="InterPro" id="IPR013057">
    <property type="entry name" value="AA_transpt_TM"/>
</dbReference>
<feature type="region of interest" description="Disordered" evidence="6">
    <location>
        <begin position="63"/>
        <end position="87"/>
    </location>
</feature>
<evidence type="ECO:0000256" key="6">
    <source>
        <dbReference type="SAM" id="MobiDB-lite"/>
    </source>
</evidence>
<keyword evidence="5 7" id="KW-0472">Membrane</keyword>
<feature type="transmembrane region" description="Helical" evidence="7">
    <location>
        <begin position="464"/>
        <end position="484"/>
    </location>
</feature>
<keyword evidence="10" id="KW-1185">Reference proteome</keyword>
<sequence length="599" mass="65628">MALPAPASALALDGGDPRADPKDTVAFSHTETPVDTQNVTLEEYLHYASITRAEEKVANEEYRANKSPRTWHKTARERFSKPSSGRRDLHNNAVLGQAQVDGDMEAEWKHASRAVRTAGWGSAFYLIATDVLGPSQTPWSFSQLGYGPGFALYTVFGILSGYSGLILWRLFIQLDSDRYPMRNLADIFYRIFGPGMKHFVNVAQAIQLIAVLGFLILLNGQGISQMAYGPDGSYPGICFVACLVIFTVAGFFISQVRSLQKFSWLANIGVFINLLTVFIVYTLCCADHWPLTNRMGVAANYAPNYNAVMATFGPQWKPGGPIVTFAGTPPDGFATGGTGFVATVNGVNQALLCYGGAALFVFFLAEMRHPMDFWKSILCAQILIYVTYVVFGMVVYHYHGQFTYAPAVQGVSDYRWQTALNVMNLVMGLIACGLFGNIGVKIVYIEVFERLLHFPPIHTPRGRVWWAILSPAYWILGFVLAGAIPQFPLVSGLIGAIFGVGFTYILPAWAALGFRVRRDAMLEGSERFDPNTGAVNYVDTGVRRLVRGFMKRPVVNLAHLVYFLGGLVICGLGCYAAIIQLMGAFASGVATSFTCDSPV</sequence>
<evidence type="ECO:0000259" key="8">
    <source>
        <dbReference type="Pfam" id="PF01490"/>
    </source>
</evidence>
<organism evidence="9 10">
    <name type="scientific">Apiospora saccharicola</name>
    <dbReference type="NCBI Taxonomy" id="335842"/>
    <lineage>
        <taxon>Eukaryota</taxon>
        <taxon>Fungi</taxon>
        <taxon>Dikarya</taxon>
        <taxon>Ascomycota</taxon>
        <taxon>Pezizomycotina</taxon>
        <taxon>Sordariomycetes</taxon>
        <taxon>Xylariomycetidae</taxon>
        <taxon>Amphisphaeriales</taxon>
        <taxon>Apiosporaceae</taxon>
        <taxon>Apiospora</taxon>
    </lineage>
</organism>
<evidence type="ECO:0000256" key="1">
    <source>
        <dbReference type="ARBA" id="ARBA00004141"/>
    </source>
</evidence>
<feature type="compositionally biased region" description="Low complexity" evidence="6">
    <location>
        <begin position="1"/>
        <end position="12"/>
    </location>
</feature>
<comment type="subcellular location">
    <subcellularLocation>
        <location evidence="1">Membrane</location>
        <topology evidence="1">Multi-pass membrane protein</topology>
    </subcellularLocation>
</comment>
<dbReference type="Proteomes" id="UP001446871">
    <property type="component" value="Unassembled WGS sequence"/>
</dbReference>
<evidence type="ECO:0000256" key="7">
    <source>
        <dbReference type="SAM" id="Phobius"/>
    </source>
</evidence>
<feature type="domain" description="Amino acid transporter transmembrane" evidence="8">
    <location>
        <begin position="118"/>
        <end position="282"/>
    </location>
</feature>
<evidence type="ECO:0000256" key="4">
    <source>
        <dbReference type="ARBA" id="ARBA00022989"/>
    </source>
</evidence>
<evidence type="ECO:0000313" key="9">
    <source>
        <dbReference type="EMBL" id="KAK8053561.1"/>
    </source>
</evidence>
<feature type="region of interest" description="Disordered" evidence="6">
    <location>
        <begin position="1"/>
        <end position="33"/>
    </location>
</feature>
<feature type="transmembrane region" description="Helical" evidence="7">
    <location>
        <begin position="199"/>
        <end position="220"/>
    </location>
</feature>
<feature type="transmembrane region" description="Helical" evidence="7">
    <location>
        <begin position="264"/>
        <end position="283"/>
    </location>
</feature>
<evidence type="ECO:0000256" key="2">
    <source>
        <dbReference type="ARBA" id="ARBA00008066"/>
    </source>
</evidence>
<gene>
    <name evidence="9" type="ORF">PG996_012862</name>
</gene>
<keyword evidence="4 7" id="KW-1133">Transmembrane helix</keyword>
<proteinExistence type="inferred from homology"/>